<keyword evidence="1" id="KW-0812">Transmembrane</keyword>
<dbReference type="EMBL" id="FNCJ01000011">
    <property type="protein sequence ID" value="SDH56169.1"/>
    <property type="molecule type" value="Genomic_DNA"/>
</dbReference>
<keyword evidence="1" id="KW-0472">Membrane</keyword>
<feature type="transmembrane region" description="Helical" evidence="1">
    <location>
        <begin position="67"/>
        <end position="90"/>
    </location>
</feature>
<evidence type="ECO:0000313" key="3">
    <source>
        <dbReference type="Proteomes" id="UP000199706"/>
    </source>
</evidence>
<organism evidence="2 3">
    <name type="scientific">Paraburkholderia phenazinium</name>
    <dbReference type="NCBI Taxonomy" id="60549"/>
    <lineage>
        <taxon>Bacteria</taxon>
        <taxon>Pseudomonadati</taxon>
        <taxon>Pseudomonadota</taxon>
        <taxon>Betaproteobacteria</taxon>
        <taxon>Burkholderiales</taxon>
        <taxon>Burkholderiaceae</taxon>
        <taxon>Paraburkholderia</taxon>
    </lineage>
</organism>
<evidence type="ECO:0000256" key="1">
    <source>
        <dbReference type="SAM" id="Phobius"/>
    </source>
</evidence>
<proteinExistence type="predicted"/>
<dbReference type="RefSeq" id="WP_090686801.1">
    <property type="nucleotide sequence ID" value="NZ_CADERL010000017.1"/>
</dbReference>
<evidence type="ECO:0000313" key="2">
    <source>
        <dbReference type="EMBL" id="SDH56169.1"/>
    </source>
</evidence>
<protein>
    <submittedName>
        <fullName evidence="2">Uncharacterized protein</fullName>
    </submittedName>
</protein>
<dbReference type="AlphaFoldDB" id="A0A1G8DFF0"/>
<accession>A0A1G8DFF0</accession>
<sequence length="101" mass="11622">MRRFALLAWLRVCTALTIVSAFYLTLYYVTLPGEMPFWLDQTVRLGFRIFLHNDIPDPDTDIAEVPLLFYFACAIVLVGSIVGIAATMTWRRALSPRLRRL</sequence>
<keyword evidence="1" id="KW-1133">Transmembrane helix</keyword>
<gene>
    <name evidence="2" type="ORF">SAMN05216466_1112</name>
</gene>
<reference evidence="2 3" key="1">
    <citation type="submission" date="2016-10" db="EMBL/GenBank/DDBJ databases">
        <authorList>
            <person name="de Groot N.N."/>
        </authorList>
    </citation>
    <scope>NUCLEOTIDE SEQUENCE [LARGE SCALE GENOMIC DNA]</scope>
    <source>
        <strain evidence="2 3">LMG 2247</strain>
    </source>
</reference>
<name>A0A1G8DFF0_9BURK</name>
<dbReference type="Proteomes" id="UP000199706">
    <property type="component" value="Unassembled WGS sequence"/>
</dbReference>